<dbReference type="EMBL" id="QFBC01000003">
    <property type="protein sequence ID" value="PWE56421.1"/>
    <property type="molecule type" value="Genomic_DNA"/>
</dbReference>
<keyword evidence="1" id="KW-0175">Coiled coil</keyword>
<sequence length="459" mass="48577">MGVIFAVVISLVLGAAGSYAYIRFGTQPDTATLDALRAERDQLSQQVERQSGELDQMTEKLIAADSGKGDSVGRVAAAEQARDEALAASKDLEEQLKALQQLTELTSGNSEASDAQARQLAEKLSAAEKARDTALKDKASAEQQLADLEELTKLTTGQADASGAALKQQLSAAEQARDKALAEKSDLAQQVARLTALADEAEAAAKKEGDGALRAAEHARDKAVADKAAAEKQLADLQELTKLTSGNNDAANAALSQKLASAETARDQALKDKAALEKRITALQQGAGGRQAAIDEELQTLKTKTVPGLQALVDQRQAELIQADDARNKALEQAKALEKQLDDVRRAVSALQDEQAKGFEERLRLEAELAEAKEKLAVAAKPETQVTRSTPSGTPRDAFEVERALSGAPGLDGLSSADRLTLKQKLVAGECVTTSLESVLGKVPVISLRNLIRDLKSSC</sequence>
<comment type="caution">
    <text evidence="2">The sequence shown here is derived from an EMBL/GenBank/DDBJ whole genome shotgun (WGS) entry which is preliminary data.</text>
</comment>
<evidence type="ECO:0000256" key="1">
    <source>
        <dbReference type="SAM" id="Coils"/>
    </source>
</evidence>
<evidence type="ECO:0000313" key="3">
    <source>
        <dbReference type="Proteomes" id="UP000245252"/>
    </source>
</evidence>
<organism evidence="2 3">
    <name type="scientific">Metarhizobium album</name>
    <dbReference type="NCBI Taxonomy" id="2182425"/>
    <lineage>
        <taxon>Bacteria</taxon>
        <taxon>Pseudomonadati</taxon>
        <taxon>Pseudomonadota</taxon>
        <taxon>Alphaproteobacteria</taxon>
        <taxon>Hyphomicrobiales</taxon>
        <taxon>Rhizobiaceae</taxon>
        <taxon>Metarhizobium</taxon>
    </lineage>
</organism>
<dbReference type="AlphaFoldDB" id="A0A2U2DT07"/>
<proteinExistence type="predicted"/>
<gene>
    <name evidence="2" type="ORF">DEM27_08470</name>
</gene>
<accession>A0A2U2DT07</accession>
<dbReference type="Proteomes" id="UP000245252">
    <property type="component" value="Unassembled WGS sequence"/>
</dbReference>
<keyword evidence="3" id="KW-1185">Reference proteome</keyword>
<protein>
    <submittedName>
        <fullName evidence="2">Uncharacterized protein</fullName>
    </submittedName>
</protein>
<feature type="coiled-coil region" evidence="1">
    <location>
        <begin position="33"/>
        <end position="354"/>
    </location>
</feature>
<name>A0A2U2DT07_9HYPH</name>
<reference evidence="2 3" key="1">
    <citation type="submission" date="2018-05" db="EMBL/GenBank/DDBJ databases">
        <title>The draft genome of strain NS-104.</title>
        <authorList>
            <person name="Hang P."/>
            <person name="Jiang J."/>
        </authorList>
    </citation>
    <scope>NUCLEOTIDE SEQUENCE [LARGE SCALE GENOMIC DNA]</scope>
    <source>
        <strain evidence="2 3">NS-104</strain>
    </source>
</reference>
<evidence type="ECO:0000313" key="2">
    <source>
        <dbReference type="EMBL" id="PWE56421.1"/>
    </source>
</evidence>